<comment type="caution">
    <text evidence="1">The sequence shown here is derived from an EMBL/GenBank/DDBJ whole genome shotgun (WGS) entry which is preliminary data.</text>
</comment>
<reference evidence="2" key="2">
    <citation type="submission" date="2020-08" db="EMBL/GenBank/DDBJ databases">
        <title>The Agave Microbiome: Exploring the role of microbial communities in plant adaptations to desert environments.</title>
        <authorList>
            <person name="Partida-Martinez L.P."/>
        </authorList>
    </citation>
    <scope>NUCLEOTIDE SEQUENCE [LARGE SCALE GENOMIC DNA]</scope>
    <source>
        <strain evidence="2">AT2.8</strain>
    </source>
</reference>
<accession>A0A852TAB2</accession>
<gene>
    <name evidence="1" type="ORF">F4694_001564</name>
</gene>
<dbReference type="Proteomes" id="UP000548423">
    <property type="component" value="Unassembled WGS sequence"/>
</dbReference>
<organism evidence="1 2">
    <name type="scientific">Neobacillus niacini</name>
    <dbReference type="NCBI Taxonomy" id="86668"/>
    <lineage>
        <taxon>Bacteria</taxon>
        <taxon>Bacillati</taxon>
        <taxon>Bacillota</taxon>
        <taxon>Bacilli</taxon>
        <taxon>Bacillales</taxon>
        <taxon>Bacillaceae</taxon>
        <taxon>Neobacillus</taxon>
    </lineage>
</organism>
<evidence type="ECO:0000313" key="2">
    <source>
        <dbReference type="Proteomes" id="UP000548423"/>
    </source>
</evidence>
<proteinExistence type="predicted"/>
<reference evidence="2" key="1">
    <citation type="submission" date="2020-07" db="EMBL/GenBank/DDBJ databases">
        <authorList>
            <person name="Partida-Martinez L."/>
            <person name="Huntemann M."/>
            <person name="Clum A."/>
            <person name="Wang J."/>
            <person name="Palaniappan K."/>
            <person name="Ritter S."/>
            <person name="Chen I.-M."/>
            <person name="Stamatis D."/>
            <person name="Reddy T."/>
            <person name="O'Malley R."/>
            <person name="Daum C."/>
            <person name="Shapiro N."/>
            <person name="Ivanova N."/>
            <person name="Kyrpides N."/>
            <person name="Woyke T."/>
        </authorList>
    </citation>
    <scope>NUCLEOTIDE SEQUENCE [LARGE SCALE GENOMIC DNA]</scope>
    <source>
        <strain evidence="2">AT2.8</strain>
    </source>
</reference>
<sequence>MKKRLPLFHEIFLISVNDCDNLLTDSRLVLKPLHNKAFIKK</sequence>
<evidence type="ECO:0000313" key="1">
    <source>
        <dbReference type="EMBL" id="NYE04815.1"/>
    </source>
</evidence>
<name>A0A852TAB2_9BACI</name>
<protein>
    <submittedName>
        <fullName evidence="1">Uncharacterized protein</fullName>
    </submittedName>
</protein>
<dbReference type="EMBL" id="JACCBX010000003">
    <property type="protein sequence ID" value="NYE04815.1"/>
    <property type="molecule type" value="Genomic_DNA"/>
</dbReference>
<dbReference type="AlphaFoldDB" id="A0A852TAB2"/>